<evidence type="ECO:0000313" key="2">
    <source>
        <dbReference type="Proteomes" id="UP001642484"/>
    </source>
</evidence>
<dbReference type="Proteomes" id="UP001642484">
    <property type="component" value="Unassembled WGS sequence"/>
</dbReference>
<protein>
    <submittedName>
        <fullName evidence="1">Uncharacterized protein</fullName>
    </submittedName>
</protein>
<keyword evidence="2" id="KW-1185">Reference proteome</keyword>
<sequence length="274" mass="30631">MGNVKTYLFCKPLKAGRKAVPFEINLDPQGQDILLPWGFANAVYQTLRLEPGSGSLHAPVCSTWVFMSRGSTKRSPTRPLGRPDSEAVRNGNVMTARVCILLLLAATRGVWSILEQPSTSLMHLHPTFQRVMAMMNIRRLGIRMSDFGGASRKSTLLYSSHQEIDQMLAERRPATGPTDQQPQMTIRYIDGSGKNRCKGGADLKASQHYPKGFGKALSRVRSRNQQALRRQAKRLLKLASRTQHNVDERTTVNAHWMKHANLGPVLSYLAARTR</sequence>
<gene>
    <name evidence="1" type="ORF">CCMP2556_LOCUS38551</name>
</gene>
<evidence type="ECO:0000313" key="1">
    <source>
        <dbReference type="EMBL" id="CAK9078230.1"/>
    </source>
</evidence>
<dbReference type="EMBL" id="CAXAMN010023528">
    <property type="protein sequence ID" value="CAK9078230.1"/>
    <property type="molecule type" value="Genomic_DNA"/>
</dbReference>
<proteinExistence type="predicted"/>
<organism evidence="1 2">
    <name type="scientific">Durusdinium trenchii</name>
    <dbReference type="NCBI Taxonomy" id="1381693"/>
    <lineage>
        <taxon>Eukaryota</taxon>
        <taxon>Sar</taxon>
        <taxon>Alveolata</taxon>
        <taxon>Dinophyceae</taxon>
        <taxon>Suessiales</taxon>
        <taxon>Symbiodiniaceae</taxon>
        <taxon>Durusdinium</taxon>
    </lineage>
</organism>
<accession>A0ABP0PU42</accession>
<reference evidence="1 2" key="1">
    <citation type="submission" date="2024-02" db="EMBL/GenBank/DDBJ databases">
        <authorList>
            <person name="Chen Y."/>
            <person name="Shah S."/>
            <person name="Dougan E. K."/>
            <person name="Thang M."/>
            <person name="Chan C."/>
        </authorList>
    </citation>
    <scope>NUCLEOTIDE SEQUENCE [LARGE SCALE GENOMIC DNA]</scope>
</reference>
<comment type="caution">
    <text evidence="1">The sequence shown here is derived from an EMBL/GenBank/DDBJ whole genome shotgun (WGS) entry which is preliminary data.</text>
</comment>
<name>A0ABP0PU42_9DINO</name>